<dbReference type="GO" id="GO:0008168">
    <property type="term" value="F:methyltransferase activity"/>
    <property type="evidence" value="ECO:0007669"/>
    <property type="project" value="UniProtKB-KW"/>
</dbReference>
<protein>
    <submittedName>
        <fullName evidence="5">Class I SAM-dependent methyltransferase</fullName>
        <ecNumber evidence="5">2.1.1.-</ecNumber>
    </submittedName>
</protein>
<keyword evidence="2 5" id="KW-0489">Methyltransferase</keyword>
<name>A0ABW2TQE8_9PSEU</name>
<evidence type="ECO:0000256" key="3">
    <source>
        <dbReference type="ARBA" id="ARBA00022679"/>
    </source>
</evidence>
<accession>A0ABW2TQE8</accession>
<reference evidence="6" key="1">
    <citation type="journal article" date="2019" name="Int. J. Syst. Evol. Microbiol.">
        <title>The Global Catalogue of Microorganisms (GCM) 10K type strain sequencing project: providing services to taxonomists for standard genome sequencing and annotation.</title>
        <authorList>
            <consortium name="The Broad Institute Genomics Platform"/>
            <consortium name="The Broad Institute Genome Sequencing Center for Infectious Disease"/>
            <person name="Wu L."/>
            <person name="Ma J."/>
        </authorList>
    </citation>
    <scope>NUCLEOTIDE SEQUENCE [LARGE SCALE GENOMIC DNA]</scope>
    <source>
        <strain evidence="6">JCM 17695</strain>
    </source>
</reference>
<dbReference type="Pfam" id="PF08241">
    <property type="entry name" value="Methyltransf_11"/>
    <property type="match status" value="1"/>
</dbReference>
<keyword evidence="6" id="KW-1185">Reference proteome</keyword>
<keyword evidence="3 5" id="KW-0808">Transferase</keyword>
<feature type="domain" description="Methyltransferase type 11" evidence="4">
    <location>
        <begin position="40"/>
        <end position="136"/>
    </location>
</feature>
<dbReference type="SUPFAM" id="SSF53335">
    <property type="entry name" value="S-adenosyl-L-methionine-dependent methyltransferases"/>
    <property type="match status" value="1"/>
</dbReference>
<dbReference type="PANTHER" id="PTHR44942">
    <property type="entry name" value="METHYLTRANSF_11 DOMAIN-CONTAINING PROTEIN"/>
    <property type="match status" value="1"/>
</dbReference>
<dbReference type="Proteomes" id="UP001596512">
    <property type="component" value="Unassembled WGS sequence"/>
</dbReference>
<proteinExistence type="inferred from homology"/>
<evidence type="ECO:0000313" key="5">
    <source>
        <dbReference type="EMBL" id="MFC7615235.1"/>
    </source>
</evidence>
<evidence type="ECO:0000256" key="1">
    <source>
        <dbReference type="ARBA" id="ARBA00008361"/>
    </source>
</evidence>
<gene>
    <name evidence="5" type="ORF">ACFQV2_18710</name>
</gene>
<dbReference type="CDD" id="cd02440">
    <property type="entry name" value="AdoMet_MTases"/>
    <property type="match status" value="1"/>
</dbReference>
<comment type="caution">
    <text evidence="5">The sequence shown here is derived from an EMBL/GenBank/DDBJ whole genome shotgun (WGS) entry which is preliminary data.</text>
</comment>
<evidence type="ECO:0000256" key="2">
    <source>
        <dbReference type="ARBA" id="ARBA00022603"/>
    </source>
</evidence>
<evidence type="ECO:0000313" key="6">
    <source>
        <dbReference type="Proteomes" id="UP001596512"/>
    </source>
</evidence>
<dbReference type="InterPro" id="IPR029063">
    <property type="entry name" value="SAM-dependent_MTases_sf"/>
</dbReference>
<dbReference type="EC" id="2.1.1.-" evidence="5"/>
<evidence type="ECO:0000259" key="4">
    <source>
        <dbReference type="Pfam" id="PF08241"/>
    </source>
</evidence>
<dbReference type="PANTHER" id="PTHR44942:SF4">
    <property type="entry name" value="METHYLTRANSFERASE TYPE 11 DOMAIN-CONTAINING PROTEIN"/>
    <property type="match status" value="1"/>
</dbReference>
<dbReference type="Gene3D" id="3.40.50.150">
    <property type="entry name" value="Vaccinia Virus protein VP39"/>
    <property type="match status" value="1"/>
</dbReference>
<comment type="similarity">
    <text evidence="1">Belongs to the methyltransferase superfamily.</text>
</comment>
<organism evidence="5 6">
    <name type="scientific">Actinokineospora soli</name>
    <dbReference type="NCBI Taxonomy" id="1048753"/>
    <lineage>
        <taxon>Bacteria</taxon>
        <taxon>Bacillati</taxon>
        <taxon>Actinomycetota</taxon>
        <taxon>Actinomycetes</taxon>
        <taxon>Pseudonocardiales</taxon>
        <taxon>Pseudonocardiaceae</taxon>
        <taxon>Actinokineospora</taxon>
    </lineage>
</organism>
<dbReference type="InterPro" id="IPR013216">
    <property type="entry name" value="Methyltransf_11"/>
</dbReference>
<dbReference type="GO" id="GO:0032259">
    <property type="term" value="P:methylation"/>
    <property type="evidence" value="ECO:0007669"/>
    <property type="project" value="UniProtKB-KW"/>
</dbReference>
<sequence>MTVWGKTASENYHRRATGMLRGFYRRLATDVPAEPGTVLVDVGTGPGMLLHHLAGSGAELHGVDPSPDMVAIARRVADDAGLAERLTFAAGSAEDLPFPDASVDVLVSSLSLHHWADVARAATEARRVLRPGGRLLAYDFRFVRMDRALAAMRAEFDQVSRTRVRLLYARLEAR</sequence>
<dbReference type="EMBL" id="JBHTEY010000004">
    <property type="protein sequence ID" value="MFC7615235.1"/>
    <property type="molecule type" value="Genomic_DNA"/>
</dbReference>
<dbReference type="InterPro" id="IPR051052">
    <property type="entry name" value="Diverse_substrate_MTase"/>
</dbReference>